<dbReference type="Pfam" id="PF12146">
    <property type="entry name" value="Hydrolase_4"/>
    <property type="match status" value="1"/>
</dbReference>
<name>A0ABV3XD44_9ACTN</name>
<dbReference type="InterPro" id="IPR029058">
    <property type="entry name" value="AB_hydrolase_fold"/>
</dbReference>
<keyword evidence="2" id="KW-0732">Signal</keyword>
<gene>
    <name evidence="4" type="ORF">ABQ292_08935</name>
</gene>
<dbReference type="EMBL" id="JBFNXQ010000021">
    <property type="protein sequence ID" value="MEX5718484.1"/>
    <property type="molecule type" value="Genomic_DNA"/>
</dbReference>
<organism evidence="4 5">
    <name type="scientific">Geodermatophilus maliterrae</name>
    <dbReference type="NCBI Taxonomy" id="3162531"/>
    <lineage>
        <taxon>Bacteria</taxon>
        <taxon>Bacillati</taxon>
        <taxon>Actinomycetota</taxon>
        <taxon>Actinomycetes</taxon>
        <taxon>Geodermatophilales</taxon>
        <taxon>Geodermatophilaceae</taxon>
        <taxon>Geodermatophilus</taxon>
    </lineage>
</organism>
<keyword evidence="4" id="KW-0378">Hydrolase</keyword>
<dbReference type="Gene3D" id="3.40.50.1820">
    <property type="entry name" value="alpha/beta hydrolase"/>
    <property type="match status" value="1"/>
</dbReference>
<dbReference type="SUPFAM" id="SSF53474">
    <property type="entry name" value="alpha/beta-Hydrolases"/>
    <property type="match status" value="1"/>
</dbReference>
<dbReference type="InterPro" id="IPR050471">
    <property type="entry name" value="AB_hydrolase"/>
</dbReference>
<feature type="compositionally biased region" description="Pro residues" evidence="1">
    <location>
        <begin position="27"/>
        <end position="40"/>
    </location>
</feature>
<sequence length="345" mass="35856">MRPSTAAAGLAVLAAGAALARRRAARPAPPPASEPAPPPLGRVRTVTTDDGVDLHVEVFGAAEPTATVVLAHGYVQSSRLWAGQVRDLLDARPDLAVVTYDHRGHGASGATTRDRATIEHLGHDLARVLEDVVPDGPVVLGGHSMGGMTVMALAEQRPELFGDRIVGVALVGTSSGGLDAVTYGMPAPAARVVKRLLPVLNERAVKAEQAGKQRAVGAMDTWLIFSSAADPADVRAAMEVHRACTAETVAAFLPTFSDHDRATALGALAHVPVLVAVGDADRLCPVEHSRALAAALPTAELAVYPGAGHMVQLERRPEVSRRLLALVDRAVATSSRTVPAERATA</sequence>
<evidence type="ECO:0000256" key="2">
    <source>
        <dbReference type="SAM" id="SignalP"/>
    </source>
</evidence>
<dbReference type="Proteomes" id="UP001560045">
    <property type="component" value="Unassembled WGS sequence"/>
</dbReference>
<dbReference type="PANTHER" id="PTHR43433:SF1">
    <property type="entry name" value="BLL5160 PROTEIN"/>
    <property type="match status" value="1"/>
</dbReference>
<keyword evidence="5" id="KW-1185">Reference proteome</keyword>
<accession>A0ABV3XD44</accession>
<feature type="signal peptide" evidence="2">
    <location>
        <begin position="1"/>
        <end position="20"/>
    </location>
</feature>
<feature type="domain" description="Serine aminopeptidase S33" evidence="3">
    <location>
        <begin position="63"/>
        <end position="315"/>
    </location>
</feature>
<feature type="chain" id="PRO_5045689940" evidence="2">
    <location>
        <begin position="21"/>
        <end position="345"/>
    </location>
</feature>
<evidence type="ECO:0000259" key="3">
    <source>
        <dbReference type="Pfam" id="PF12146"/>
    </source>
</evidence>
<dbReference type="PANTHER" id="PTHR43433">
    <property type="entry name" value="HYDROLASE, ALPHA/BETA FOLD FAMILY PROTEIN"/>
    <property type="match status" value="1"/>
</dbReference>
<dbReference type="GO" id="GO:0016787">
    <property type="term" value="F:hydrolase activity"/>
    <property type="evidence" value="ECO:0007669"/>
    <property type="project" value="UniProtKB-KW"/>
</dbReference>
<evidence type="ECO:0000313" key="4">
    <source>
        <dbReference type="EMBL" id="MEX5718484.1"/>
    </source>
</evidence>
<reference evidence="4 5" key="1">
    <citation type="submission" date="2024-06" db="EMBL/GenBank/DDBJ databases">
        <title>Draft genome sequence of Geodermatophilus badlandi, a novel member of the Geodermatophilaceae isolated from badland sedimentary rocks in the Red desert, Wyoming, USA.</title>
        <authorList>
            <person name="Ben Tekaya S."/>
            <person name="Nouioui I."/>
            <person name="Flores G.M."/>
            <person name="Shaal M.N."/>
            <person name="Bredoire F."/>
            <person name="Basile F."/>
            <person name="Van Diepen L."/>
            <person name="Ward N.L."/>
        </authorList>
    </citation>
    <scope>NUCLEOTIDE SEQUENCE [LARGE SCALE GENOMIC DNA]</scope>
    <source>
        <strain evidence="4 5">WL48A</strain>
    </source>
</reference>
<dbReference type="RefSeq" id="WP_369205382.1">
    <property type="nucleotide sequence ID" value="NZ_JBFNXQ010000021.1"/>
</dbReference>
<protein>
    <submittedName>
        <fullName evidence="4">Alpha/beta fold hydrolase</fullName>
    </submittedName>
</protein>
<feature type="region of interest" description="Disordered" evidence="1">
    <location>
        <begin position="22"/>
        <end position="46"/>
    </location>
</feature>
<comment type="caution">
    <text evidence="4">The sequence shown here is derived from an EMBL/GenBank/DDBJ whole genome shotgun (WGS) entry which is preliminary data.</text>
</comment>
<proteinExistence type="predicted"/>
<evidence type="ECO:0000256" key="1">
    <source>
        <dbReference type="SAM" id="MobiDB-lite"/>
    </source>
</evidence>
<dbReference type="InterPro" id="IPR022742">
    <property type="entry name" value="Hydrolase_4"/>
</dbReference>
<evidence type="ECO:0000313" key="5">
    <source>
        <dbReference type="Proteomes" id="UP001560045"/>
    </source>
</evidence>